<gene>
    <name evidence="1" type="ORF">J1777_05890</name>
</gene>
<evidence type="ECO:0000313" key="2">
    <source>
        <dbReference type="Proteomes" id="UP000664731"/>
    </source>
</evidence>
<keyword evidence="2" id="KW-1185">Reference proteome</keyword>
<protein>
    <submittedName>
        <fullName evidence="1">Uncharacterized protein</fullName>
    </submittedName>
</protein>
<dbReference type="AlphaFoldDB" id="A0A939GWF6"/>
<comment type="caution">
    <text evidence="1">The sequence shown here is derived from an EMBL/GenBank/DDBJ whole genome shotgun (WGS) entry which is preliminary data.</text>
</comment>
<name>A0A939GWF6_9BURK</name>
<evidence type="ECO:0000313" key="1">
    <source>
        <dbReference type="EMBL" id="MBO1249369.1"/>
    </source>
</evidence>
<accession>A0A939GWF6</accession>
<organism evidence="1 2">
    <name type="scientific">Comamonas denitrificans</name>
    <dbReference type="NCBI Taxonomy" id="117506"/>
    <lineage>
        <taxon>Bacteria</taxon>
        <taxon>Pseudomonadati</taxon>
        <taxon>Pseudomonadota</taxon>
        <taxon>Betaproteobacteria</taxon>
        <taxon>Burkholderiales</taxon>
        <taxon>Comamonadaceae</taxon>
        <taxon>Comamonas</taxon>
    </lineage>
</organism>
<reference evidence="1" key="1">
    <citation type="submission" date="2021-03" db="EMBL/GenBank/DDBJ databases">
        <title>Comamonas denitrificans.</title>
        <authorList>
            <person name="Finster K."/>
        </authorList>
    </citation>
    <scope>NUCLEOTIDE SEQUENCE</scope>
    <source>
        <strain evidence="1">MM2021_4</strain>
    </source>
</reference>
<dbReference type="EMBL" id="JAFNME010000009">
    <property type="protein sequence ID" value="MBO1249369.1"/>
    <property type="molecule type" value="Genomic_DNA"/>
</dbReference>
<proteinExistence type="predicted"/>
<dbReference type="Proteomes" id="UP000664731">
    <property type="component" value="Unassembled WGS sequence"/>
</dbReference>
<sequence length="746" mass="80265">MMHQLRGWRIGLLLTPQATPPGWAVGLRFAEQSIPDADQLTPGGTLPLAALGFAGTLTAAFTERSSTDLTPSGTLPLAALGFAGTLAAPYSSGVHRPLVHGSVVAWQQAQTLLTTALVSPFGHAFALHPGGTLPLGLPGFAGALSGRYAERAFLSPGGTLPLALGFSGGIVTEYDSRVQRPLARFARAEVFQQAQALGSGPLAAVMQDAARASAQVRDVVQQAQALAAQVQGTAQQVRSLPAQVRDVAQQAQPLRQRSASAFEVAQALHHALHSQAQQAQRLPVAALVYTWQIADPRRAQHLERFEQGGIQRHMGLRVPPVYVLGPGWRIALEFAPQFDVPRTWGELQTGPLLSGAGLAHHLAQPTTGVRYHDTMRPGPALVKETWPPEGGGGGTDPEEPGQTIIITARRAYIVQNSITLTRLDTGAELQAHSFGMSLDYQSWTWSWQASLHHTAAAHLGRDTQGDPADLLATINGVQFRLRLERVARDRRHLPQERYSVSGKGRAAILDAPWAPVMQFGNPLAEYTAQQLAVNTLTINGVGIGWGVEWQLDDWLVPAGAWALQGSYIAAINDIAQAVGGYVQPHNTDPVLRILHKYPTAPWEWGAVTPDFEIPSALAEVESTEFIDKPLYNRIYVGGQGAGVFGPLTRAATPGDKIAPQATHPLITASAAWRQRGRAELSDVGKQERIRISLPVLAETGVITPGQFVRYRTSPSSTQTGIVRGTAIDWQRPRLRQTLEIEAHEPV</sequence>